<dbReference type="Proteomes" id="UP000239388">
    <property type="component" value="Unassembled WGS sequence"/>
</dbReference>
<name>A0A2S8FW89_9BACT</name>
<protein>
    <submittedName>
        <fullName evidence="1">Uncharacterized protein</fullName>
    </submittedName>
</protein>
<proteinExistence type="predicted"/>
<organism evidence="1 2">
    <name type="scientific">Blastopirellula marina</name>
    <dbReference type="NCBI Taxonomy" id="124"/>
    <lineage>
        <taxon>Bacteria</taxon>
        <taxon>Pseudomonadati</taxon>
        <taxon>Planctomycetota</taxon>
        <taxon>Planctomycetia</taxon>
        <taxon>Pirellulales</taxon>
        <taxon>Pirellulaceae</taxon>
        <taxon>Blastopirellula</taxon>
    </lineage>
</organism>
<dbReference type="EMBL" id="PUIB01000013">
    <property type="protein sequence ID" value="PQO36452.1"/>
    <property type="molecule type" value="Genomic_DNA"/>
</dbReference>
<evidence type="ECO:0000313" key="2">
    <source>
        <dbReference type="Proteomes" id="UP000239388"/>
    </source>
</evidence>
<accession>A0A2S8FW89</accession>
<reference evidence="1 2" key="1">
    <citation type="submission" date="2018-02" db="EMBL/GenBank/DDBJ databases">
        <title>Comparative genomes isolates from brazilian mangrove.</title>
        <authorList>
            <person name="Araujo J.E."/>
            <person name="Taketani R.G."/>
            <person name="Silva M.C.P."/>
            <person name="Loureco M.V."/>
            <person name="Andreote F.D."/>
        </authorList>
    </citation>
    <scope>NUCLEOTIDE SEQUENCE [LARGE SCALE GENOMIC DNA]</scope>
    <source>
        <strain evidence="1 2">NAP PRIS-MGV</strain>
    </source>
</reference>
<comment type="caution">
    <text evidence="1">The sequence shown here is derived from an EMBL/GenBank/DDBJ whole genome shotgun (WGS) entry which is preliminary data.</text>
</comment>
<sequence>MISLAQFLNEGKGGATNRFAGENRIQNPICGAIETCPCRSPGVGAGHQVVAEMPIMTKPDCEST</sequence>
<gene>
    <name evidence="1" type="ORF">C5Y98_12175</name>
</gene>
<evidence type="ECO:0000313" key="1">
    <source>
        <dbReference type="EMBL" id="PQO36452.1"/>
    </source>
</evidence>
<dbReference type="AlphaFoldDB" id="A0A2S8FW89"/>